<dbReference type="Gene3D" id="3.30.360.10">
    <property type="entry name" value="Dihydrodipicolinate Reductase, domain 2"/>
    <property type="match status" value="1"/>
</dbReference>
<keyword evidence="1" id="KW-0560">Oxidoreductase</keyword>
<keyword evidence="5" id="KW-1185">Reference proteome</keyword>
<evidence type="ECO:0008006" key="6">
    <source>
        <dbReference type="Google" id="ProtNLM"/>
    </source>
</evidence>
<evidence type="ECO:0000313" key="5">
    <source>
        <dbReference type="Proteomes" id="UP000093044"/>
    </source>
</evidence>
<feature type="domain" description="Saccharopine dehydrogenase-like C-terminal" evidence="3">
    <location>
        <begin position="123"/>
        <end position="428"/>
    </location>
</feature>
<evidence type="ECO:0000259" key="3">
    <source>
        <dbReference type="Pfam" id="PF16653"/>
    </source>
</evidence>
<dbReference type="Proteomes" id="UP000093044">
    <property type="component" value="Chromosome"/>
</dbReference>
<dbReference type="InterPro" id="IPR032095">
    <property type="entry name" value="Sacchrp_dh-like_C"/>
</dbReference>
<dbReference type="InterPro" id="IPR036291">
    <property type="entry name" value="NAD(P)-bd_dom_sf"/>
</dbReference>
<dbReference type="Pfam" id="PF16653">
    <property type="entry name" value="Sacchrp_dh_C"/>
    <property type="match status" value="1"/>
</dbReference>
<dbReference type="PANTHER" id="PTHR11133:SF22">
    <property type="entry name" value="ALPHA-AMINOADIPIC SEMIALDEHYDE SYNTHASE, MITOCHONDRIAL"/>
    <property type="match status" value="1"/>
</dbReference>
<dbReference type="KEGG" id="cpor:BED41_04010"/>
<dbReference type="InterPro" id="IPR005097">
    <property type="entry name" value="Sacchrp_dh_NADP-bd"/>
</dbReference>
<gene>
    <name evidence="4" type="ORF">BED41_04010</name>
</gene>
<accession>A0A1B2I2W2</accession>
<name>A0A1B2I2W2_9BACT</name>
<protein>
    <recommendedName>
        <fullName evidence="6">Saccharopine dehydrogenase</fullName>
    </recommendedName>
</protein>
<dbReference type="AlphaFoldDB" id="A0A1B2I2W2"/>
<dbReference type="Gene3D" id="3.40.50.720">
    <property type="entry name" value="NAD(P)-binding Rossmann-like Domain"/>
    <property type="match status" value="1"/>
</dbReference>
<dbReference type="EMBL" id="CP016757">
    <property type="protein sequence ID" value="ANZ44325.1"/>
    <property type="molecule type" value="Genomic_DNA"/>
</dbReference>
<dbReference type="OrthoDB" id="9769367at2"/>
<dbReference type="SUPFAM" id="SSF51735">
    <property type="entry name" value="NAD(P)-binding Rossmann-fold domains"/>
    <property type="match status" value="1"/>
</dbReference>
<evidence type="ECO:0000313" key="4">
    <source>
        <dbReference type="EMBL" id="ANZ44325.1"/>
    </source>
</evidence>
<evidence type="ECO:0000259" key="2">
    <source>
        <dbReference type="Pfam" id="PF03435"/>
    </source>
</evidence>
<dbReference type="SUPFAM" id="SSF55347">
    <property type="entry name" value="Glyceraldehyde-3-phosphate dehydrogenase-like, C-terminal domain"/>
    <property type="match status" value="1"/>
</dbReference>
<reference evidence="4" key="1">
    <citation type="submission" date="2016-08" db="EMBL/GenBank/DDBJ databases">
        <title>Complete genome of Cloacibacillus porcorum.</title>
        <authorList>
            <person name="Looft T."/>
            <person name="Bayles D.O."/>
            <person name="Alt D.P."/>
        </authorList>
    </citation>
    <scope>NUCLEOTIDE SEQUENCE [LARGE SCALE GENOMIC DNA]</scope>
    <source>
        <strain evidence="4">CL-84</strain>
    </source>
</reference>
<organism evidence="4 5">
    <name type="scientific">Cloacibacillus porcorum</name>
    <dbReference type="NCBI Taxonomy" id="1197717"/>
    <lineage>
        <taxon>Bacteria</taxon>
        <taxon>Thermotogati</taxon>
        <taxon>Synergistota</taxon>
        <taxon>Synergistia</taxon>
        <taxon>Synergistales</taxon>
        <taxon>Synergistaceae</taxon>
        <taxon>Cloacibacillus</taxon>
    </lineage>
</organism>
<dbReference type="STRING" id="1197717.BED41_04010"/>
<proteinExistence type="predicted"/>
<dbReference type="GO" id="GO:0004753">
    <property type="term" value="F:saccharopine dehydrogenase activity"/>
    <property type="evidence" value="ECO:0007669"/>
    <property type="project" value="TreeGrafter"/>
</dbReference>
<sequence length="439" mass="48490">MKTVLLLGAGRISAPYVDYLLRKGSCKIVVADVSEENLKAISALSPAVETVKADVAREAGALIDKYRPEVAALFLPPELLTGASRTCLEKRVNVVHPVYLTEETRAMADEIREAGLIFVAELGLDPGIDHMSASQNINEIHAAGGKVHSFRSLCGALPALESNTNPWGYKLSWSPSSLIGASKRTAKILQDGKEILWPDGETYEHAFLYEVPRLGVFEAYANADSTVYRESHNIPEAESIYRGTLRFQSWCETICYMNQIGFFETEPQNTEGMTFAGFTARQCGYEGMEAKDALCRRFDLKGWSAFVLRMGWLGFFDDRTLPFASASARDVVSYLFAEKLNFAPDERDLVVLCDEIVASFPDGSTKQYNSVLIDYGIPGKWTSCSRTTGVPPAIATRFILEGRIKTPGLHVPMSPEIYEPVLAELKNEDIVLEETVVSL</sequence>
<dbReference type="GeneID" id="83057019"/>
<feature type="domain" description="Saccharopine dehydrogenase NADP binding" evidence="2">
    <location>
        <begin position="4"/>
        <end position="119"/>
    </location>
</feature>
<dbReference type="Gene3D" id="1.10.1870.10">
    <property type="entry name" value="Domain 3, Saccharopine reductase"/>
    <property type="match status" value="1"/>
</dbReference>
<dbReference type="Pfam" id="PF03435">
    <property type="entry name" value="Sacchrp_dh_NADP"/>
    <property type="match status" value="1"/>
</dbReference>
<dbReference type="GO" id="GO:0019878">
    <property type="term" value="P:lysine biosynthetic process via aminoadipic acid"/>
    <property type="evidence" value="ECO:0007669"/>
    <property type="project" value="TreeGrafter"/>
</dbReference>
<dbReference type="PANTHER" id="PTHR11133">
    <property type="entry name" value="SACCHAROPINE DEHYDROGENASE"/>
    <property type="match status" value="1"/>
</dbReference>
<dbReference type="RefSeq" id="WP_066743335.1">
    <property type="nucleotide sequence ID" value="NZ_CP016757.1"/>
</dbReference>
<dbReference type="InterPro" id="IPR051168">
    <property type="entry name" value="AASS"/>
</dbReference>
<evidence type="ECO:0000256" key="1">
    <source>
        <dbReference type="ARBA" id="ARBA00023002"/>
    </source>
</evidence>
<dbReference type="GO" id="GO:0005737">
    <property type="term" value="C:cytoplasm"/>
    <property type="evidence" value="ECO:0007669"/>
    <property type="project" value="TreeGrafter"/>
</dbReference>